<proteinExistence type="predicted"/>
<evidence type="ECO:0000313" key="1">
    <source>
        <dbReference type="EMBL" id="KFI45683.1"/>
    </source>
</evidence>
<gene>
    <name evidence="1" type="ORF">BBOH_0900</name>
</gene>
<dbReference type="AlphaFoldDB" id="A0A086ZGN3"/>
<dbReference type="Proteomes" id="UP000029096">
    <property type="component" value="Unassembled WGS sequence"/>
</dbReference>
<accession>A0A086ZGN3</accession>
<organism evidence="1 2">
    <name type="scientific">Bifidobacterium bohemicum DSM 22767</name>
    <dbReference type="NCBI Taxonomy" id="1437606"/>
    <lineage>
        <taxon>Bacteria</taxon>
        <taxon>Bacillati</taxon>
        <taxon>Actinomycetota</taxon>
        <taxon>Actinomycetes</taxon>
        <taxon>Bifidobacteriales</taxon>
        <taxon>Bifidobacteriaceae</taxon>
        <taxon>Bifidobacterium</taxon>
    </lineage>
</organism>
<evidence type="ECO:0000313" key="2">
    <source>
        <dbReference type="Proteomes" id="UP000029096"/>
    </source>
</evidence>
<dbReference type="STRING" id="1437606.BBOH_0900"/>
<keyword evidence="2" id="KW-1185">Reference proteome</keyword>
<dbReference type="EMBL" id="JGYP01000002">
    <property type="protein sequence ID" value="KFI45683.1"/>
    <property type="molecule type" value="Genomic_DNA"/>
</dbReference>
<reference evidence="1 2" key="1">
    <citation type="submission" date="2014-03" db="EMBL/GenBank/DDBJ databases">
        <title>Genomics of Bifidobacteria.</title>
        <authorList>
            <person name="Ventura M."/>
            <person name="Milani C."/>
            <person name="Lugli G.A."/>
        </authorList>
    </citation>
    <scope>NUCLEOTIDE SEQUENCE [LARGE SCALE GENOMIC DNA]</scope>
    <source>
        <strain evidence="1 2">DSM 22767</strain>
    </source>
</reference>
<comment type="caution">
    <text evidence="1">The sequence shown here is derived from an EMBL/GenBank/DDBJ whole genome shotgun (WGS) entry which is preliminary data.</text>
</comment>
<sequence>MNNKPIKPVDNEIDLSELVRLEEDASPATGGGCGGLC</sequence>
<protein>
    <submittedName>
        <fullName evidence="1">Uncharacterized protein</fullName>
    </submittedName>
</protein>
<name>A0A086ZGN3_9BIFI</name>